<dbReference type="EMBL" id="JAVRAF010000001">
    <property type="protein sequence ID" value="MDX8301310.1"/>
    <property type="molecule type" value="Genomic_DNA"/>
</dbReference>
<sequence>MQLDLFSWADSRPSAVILDARARIEARMIPYILNLPDEPPKDRKAADVVPLRPERGAA</sequence>
<protein>
    <submittedName>
        <fullName evidence="2">Uncharacterized protein</fullName>
    </submittedName>
</protein>
<accession>A0AAW9F5Z3</accession>
<proteinExistence type="predicted"/>
<evidence type="ECO:0000313" key="2">
    <source>
        <dbReference type="EMBL" id="MDX8301310.1"/>
    </source>
</evidence>
<feature type="compositionally biased region" description="Basic and acidic residues" evidence="1">
    <location>
        <begin position="38"/>
        <end position="58"/>
    </location>
</feature>
<dbReference type="AlphaFoldDB" id="A0AAW9F5Z3"/>
<feature type="region of interest" description="Disordered" evidence="1">
    <location>
        <begin position="37"/>
        <end position="58"/>
    </location>
</feature>
<organism evidence="2">
    <name type="scientific">Agrobacterium rosae</name>
    <dbReference type="NCBI Taxonomy" id="1972867"/>
    <lineage>
        <taxon>Bacteria</taxon>
        <taxon>Pseudomonadati</taxon>
        <taxon>Pseudomonadota</taxon>
        <taxon>Alphaproteobacteria</taxon>
        <taxon>Hyphomicrobiales</taxon>
        <taxon>Rhizobiaceae</taxon>
        <taxon>Rhizobium/Agrobacterium group</taxon>
        <taxon>Agrobacterium</taxon>
    </lineage>
</organism>
<dbReference type="RefSeq" id="WP_320202402.1">
    <property type="nucleotide sequence ID" value="NZ_CP192781.1"/>
</dbReference>
<gene>
    <name evidence="2" type="ORF">RMR22_03570</name>
</gene>
<comment type="caution">
    <text evidence="2">The sequence shown here is derived from an EMBL/GenBank/DDBJ whole genome shotgun (WGS) entry which is preliminary data.</text>
</comment>
<evidence type="ECO:0000256" key="1">
    <source>
        <dbReference type="SAM" id="MobiDB-lite"/>
    </source>
</evidence>
<name>A0AAW9F5Z3_9HYPH</name>
<reference evidence="2" key="1">
    <citation type="journal article" date="2023" name="Phytobiomes J">
        <title>Deciphering the key players within the bacterial microbiota associated with aerial crown gall tumors on rhododendron: Insights into the gallobiome.</title>
        <authorList>
            <person name="Kuzmanovic N."/>
            <person name="Nesme J."/>
            <person name="Wolf J."/>
            <person name="Neumann-Schaal M."/>
            <person name="Petersen J."/>
            <person name="Fernandez-Gnecco G."/>
            <person name="Sproeer C."/>
            <person name="Bunk B."/>
            <person name="Overmann J."/>
            <person name="Sorensen S.J."/>
            <person name="Idczak E."/>
            <person name="Smalla K."/>
        </authorList>
    </citation>
    <scope>NUCLEOTIDE SEQUENCE</scope>
    <source>
        <strain evidence="2">Rho-11.1</strain>
    </source>
</reference>